<comment type="function">
    <text evidence="1">Molecular scaffold for [Fe-S] cluster assembly of mitochondrial iron-sulfur proteins.</text>
</comment>
<dbReference type="InterPro" id="IPR014824">
    <property type="entry name" value="Nfu/NifU_N"/>
</dbReference>
<feature type="region of interest" description="Disordered" evidence="4">
    <location>
        <begin position="280"/>
        <end position="304"/>
    </location>
</feature>
<evidence type="ECO:0000259" key="6">
    <source>
        <dbReference type="SMART" id="SM00932"/>
    </source>
</evidence>
<dbReference type="GO" id="GO:0016226">
    <property type="term" value="P:iron-sulfur cluster assembly"/>
    <property type="evidence" value="ECO:0007669"/>
    <property type="project" value="InterPro"/>
</dbReference>
<sequence>MFKFRSAADLLLCCFGSSSASIIARKFVLTPILLKCSSAQMQTNIRCISKSPNRFMFIQVQETPNPLSLKFLPGQKVLAEPGRTYEFTSALEAAKRSPLARQLLRIDGVRSVFFGEDFLGNIRVEIFENVSIQKQSIEEEWALLKPHIFAAIMDHLMSGKPVVQAETDAAEAAEPTDTTILPGDDEVVATIKELLESRIKPMVQEDGGDVLYAGFDAEHGVLRLRLKGACTGCPSSAVTLRQGIKNMMQFYVPEVKDVQEELDPEQELAAQALEDFEFKLKRPPGVRGDGGEEEEKSDDSTTKQ</sequence>
<dbReference type="GO" id="GO:0005506">
    <property type="term" value="F:iron ion binding"/>
    <property type="evidence" value="ECO:0007669"/>
    <property type="project" value="InterPro"/>
</dbReference>
<evidence type="ECO:0000256" key="4">
    <source>
        <dbReference type="SAM" id="MobiDB-lite"/>
    </source>
</evidence>
<dbReference type="SUPFAM" id="SSF110836">
    <property type="entry name" value="Hypothetical protein SAV1430"/>
    <property type="match status" value="1"/>
</dbReference>
<dbReference type="SMART" id="SM00932">
    <property type="entry name" value="Nfu_N"/>
    <property type="match status" value="1"/>
</dbReference>
<dbReference type="InterPro" id="IPR001075">
    <property type="entry name" value="NIF_FeS_clus_asmbl_NifU_C"/>
</dbReference>
<feature type="domain" description="Scaffold protein Nfu/NifU N-terminal" evidence="6">
    <location>
        <begin position="58"/>
        <end position="159"/>
    </location>
</feature>
<dbReference type="Gene3D" id="3.30.1370.70">
    <property type="entry name" value="Scaffold protein Nfu/NifU, N-terminal domain"/>
    <property type="match status" value="1"/>
</dbReference>
<feature type="signal peptide" evidence="5">
    <location>
        <begin position="1"/>
        <end position="20"/>
    </location>
</feature>
<organism evidence="7 8">
    <name type="scientific">Globodera rostochiensis</name>
    <name type="common">Golden nematode worm</name>
    <name type="synonym">Heterodera rostochiensis</name>
    <dbReference type="NCBI Taxonomy" id="31243"/>
    <lineage>
        <taxon>Eukaryota</taxon>
        <taxon>Metazoa</taxon>
        <taxon>Ecdysozoa</taxon>
        <taxon>Nematoda</taxon>
        <taxon>Chromadorea</taxon>
        <taxon>Rhabditida</taxon>
        <taxon>Tylenchina</taxon>
        <taxon>Tylenchomorpha</taxon>
        <taxon>Tylenchoidea</taxon>
        <taxon>Heteroderidae</taxon>
        <taxon>Heteroderinae</taxon>
        <taxon>Globodera</taxon>
    </lineage>
</organism>
<proteinExistence type="inferred from homology"/>
<dbReference type="WBParaSite" id="Gr19_v10_g11594.t2">
    <property type="protein sequence ID" value="Gr19_v10_g11594.t2"/>
    <property type="gene ID" value="Gr19_v10_g11594"/>
</dbReference>
<dbReference type="Gene3D" id="3.30.300.130">
    <property type="entry name" value="Fe-S cluster assembly (FSCA)"/>
    <property type="match status" value="1"/>
</dbReference>
<evidence type="ECO:0000256" key="5">
    <source>
        <dbReference type="SAM" id="SignalP"/>
    </source>
</evidence>
<dbReference type="InterPro" id="IPR035433">
    <property type="entry name" value="NFU1-like"/>
</dbReference>
<evidence type="ECO:0000313" key="8">
    <source>
        <dbReference type="WBParaSite" id="Gr19_v10_g11594.t2"/>
    </source>
</evidence>
<evidence type="ECO:0000313" key="7">
    <source>
        <dbReference type="Proteomes" id="UP000887572"/>
    </source>
</evidence>
<evidence type="ECO:0000256" key="2">
    <source>
        <dbReference type="ARBA" id="ARBA00006420"/>
    </source>
</evidence>
<dbReference type="Proteomes" id="UP000887572">
    <property type="component" value="Unplaced"/>
</dbReference>
<dbReference type="PIRSF" id="PIRSF036773">
    <property type="entry name" value="HIRIP5"/>
    <property type="match status" value="1"/>
</dbReference>
<accession>A0A914GYL2</accession>
<keyword evidence="5" id="KW-0732">Signal</keyword>
<dbReference type="SUPFAM" id="SSF117916">
    <property type="entry name" value="Fe-S cluster assembly (FSCA) domain-like"/>
    <property type="match status" value="1"/>
</dbReference>
<comment type="similarity">
    <text evidence="2">Belongs to the NifU family.</text>
</comment>
<protein>
    <recommendedName>
        <fullName evidence="3">NFU1 iron-sulfur cluster scaffold homolog, mitochondrial</fullName>
    </recommendedName>
</protein>
<name>A0A914GYL2_GLORO</name>
<dbReference type="InterPro" id="IPR036498">
    <property type="entry name" value="Nfu/NifU_N_sf"/>
</dbReference>
<evidence type="ECO:0000256" key="3">
    <source>
        <dbReference type="ARBA" id="ARBA00018782"/>
    </source>
</evidence>
<dbReference type="InterPro" id="IPR034904">
    <property type="entry name" value="FSCA_dom_sf"/>
</dbReference>
<dbReference type="PANTHER" id="PTHR11178:SF1">
    <property type="entry name" value="NFU1 IRON-SULFUR CLUSTER SCAFFOLD HOMOLOG, MITOCHONDRIAL"/>
    <property type="match status" value="1"/>
</dbReference>
<dbReference type="Pfam" id="PF08712">
    <property type="entry name" value="Nfu_N"/>
    <property type="match status" value="1"/>
</dbReference>
<dbReference type="GO" id="GO:0005739">
    <property type="term" value="C:mitochondrion"/>
    <property type="evidence" value="ECO:0007669"/>
    <property type="project" value="TreeGrafter"/>
</dbReference>
<dbReference type="FunFam" id="3.30.300.130:FF:000001">
    <property type="entry name" value="NFU1 iron-sulfur cluster scaffold"/>
    <property type="match status" value="1"/>
</dbReference>
<reference evidence="8" key="1">
    <citation type="submission" date="2022-11" db="UniProtKB">
        <authorList>
            <consortium name="WormBaseParasite"/>
        </authorList>
    </citation>
    <scope>IDENTIFICATION</scope>
</reference>
<feature type="chain" id="PRO_5036723173" description="NFU1 iron-sulfur cluster scaffold homolog, mitochondrial" evidence="5">
    <location>
        <begin position="21"/>
        <end position="304"/>
    </location>
</feature>
<dbReference type="AlphaFoldDB" id="A0A914GYL2"/>
<dbReference type="PANTHER" id="PTHR11178">
    <property type="entry name" value="IRON-SULFUR CLUSTER SCAFFOLD PROTEIN NFU-RELATED"/>
    <property type="match status" value="1"/>
</dbReference>
<dbReference type="GO" id="GO:0051536">
    <property type="term" value="F:iron-sulfur cluster binding"/>
    <property type="evidence" value="ECO:0007669"/>
    <property type="project" value="InterPro"/>
</dbReference>
<keyword evidence="7" id="KW-1185">Reference proteome</keyword>
<evidence type="ECO:0000256" key="1">
    <source>
        <dbReference type="ARBA" id="ARBA00002175"/>
    </source>
</evidence>
<dbReference type="Pfam" id="PF01106">
    <property type="entry name" value="NifU"/>
    <property type="match status" value="1"/>
</dbReference>